<proteinExistence type="predicted"/>
<evidence type="ECO:0000313" key="2">
    <source>
        <dbReference type="Proteomes" id="UP001207468"/>
    </source>
</evidence>
<accession>A0ACC0U0Y6</accession>
<gene>
    <name evidence="1" type="ORF">F5148DRAFT_1324812</name>
</gene>
<organism evidence="1 2">
    <name type="scientific">Russula earlei</name>
    <dbReference type="NCBI Taxonomy" id="71964"/>
    <lineage>
        <taxon>Eukaryota</taxon>
        <taxon>Fungi</taxon>
        <taxon>Dikarya</taxon>
        <taxon>Basidiomycota</taxon>
        <taxon>Agaricomycotina</taxon>
        <taxon>Agaricomycetes</taxon>
        <taxon>Russulales</taxon>
        <taxon>Russulaceae</taxon>
        <taxon>Russula</taxon>
    </lineage>
</organism>
<dbReference type="EMBL" id="JAGFNK010000249">
    <property type="protein sequence ID" value="KAI9455517.1"/>
    <property type="molecule type" value="Genomic_DNA"/>
</dbReference>
<name>A0ACC0U0Y6_9AGAM</name>
<protein>
    <submittedName>
        <fullName evidence="1">Kinase-like domain-containing protein</fullName>
    </submittedName>
</protein>
<keyword evidence="2" id="KW-1185">Reference proteome</keyword>
<reference evidence="1" key="1">
    <citation type="submission" date="2021-03" db="EMBL/GenBank/DDBJ databases">
        <title>Evolutionary priming and transition to the ectomycorrhizal habit in an iconic lineage of mushroom-forming fungi: is preadaptation a requirement?</title>
        <authorList>
            <consortium name="DOE Joint Genome Institute"/>
            <person name="Looney B.P."/>
            <person name="Miyauchi S."/>
            <person name="Morin E."/>
            <person name="Drula E."/>
            <person name="Courty P.E."/>
            <person name="Chicoki N."/>
            <person name="Fauchery L."/>
            <person name="Kohler A."/>
            <person name="Kuo A."/>
            <person name="LaButti K."/>
            <person name="Pangilinan J."/>
            <person name="Lipzen A."/>
            <person name="Riley R."/>
            <person name="Andreopoulos W."/>
            <person name="He G."/>
            <person name="Johnson J."/>
            <person name="Barry K.W."/>
            <person name="Grigoriev I.V."/>
            <person name="Nagy L."/>
            <person name="Hibbett D."/>
            <person name="Henrissat B."/>
            <person name="Matheny P.B."/>
            <person name="Labbe J."/>
            <person name="Martin A.F."/>
        </authorList>
    </citation>
    <scope>NUCLEOTIDE SEQUENCE</scope>
    <source>
        <strain evidence="1">BPL698</strain>
    </source>
</reference>
<evidence type="ECO:0000313" key="1">
    <source>
        <dbReference type="EMBL" id="KAI9455517.1"/>
    </source>
</evidence>
<comment type="caution">
    <text evidence="1">The sequence shown here is derived from an EMBL/GenBank/DDBJ whole genome shotgun (WGS) entry which is preliminary data.</text>
</comment>
<dbReference type="Proteomes" id="UP001207468">
    <property type="component" value="Unassembled WGS sequence"/>
</dbReference>
<sequence length="331" mass="36608">MIPLTGQHDDDLVTRKVARGERATFLREVGILHYLTPAHASLPLLYASFTQSTHHVLVLEYIAGGELLDVVNSDEQHAKLGEKLLRRIWRELVSAVEWIHARLVVHRDIKLEITSSLPEPIEGKPLVKLTDFGLARIIDPDDPWLSTRCGSESYAAPELLVAAHADERAIPTLSRAPSDAHGTSTPTVPSTSQSKFRAARSPGTYDGRETDAWALGVVLFALVTRTLPFDPPPALDTPPANPHEERMRRRWVLRVVRGEWSWPVLPQDDPVSTRMNDGAVAEESEPRGPALVQITAVQNMVAKLLVSDPCTRARISALWDEPWMGPVPATS</sequence>